<accession>A0A1A9UI10</accession>
<evidence type="ECO:0000313" key="3">
    <source>
        <dbReference type="Proteomes" id="UP000078200"/>
    </source>
</evidence>
<sequence>MKLGLKTTSLRHNLLEIVQNTLVHLPTINQEESVFTSYEEKPLYLKNSDYLTRRSSGVQTIKLVVTGDGIPEIVEQSDENGDKCRKTVKKGIPCSLRKLLVKLTKLSGKQKAESCHLIIVLARSYGLNLKSVLLMFLLLYTITARTILYKRTRNYKLLPFFGKL</sequence>
<keyword evidence="1" id="KW-0472">Membrane</keyword>
<proteinExistence type="predicted"/>
<dbReference type="Proteomes" id="UP000078200">
    <property type="component" value="Unassembled WGS sequence"/>
</dbReference>
<keyword evidence="1" id="KW-0812">Transmembrane</keyword>
<keyword evidence="3" id="KW-1185">Reference proteome</keyword>
<organism evidence="2 3">
    <name type="scientific">Glossina austeni</name>
    <name type="common">Savannah tsetse fly</name>
    <dbReference type="NCBI Taxonomy" id="7395"/>
    <lineage>
        <taxon>Eukaryota</taxon>
        <taxon>Metazoa</taxon>
        <taxon>Ecdysozoa</taxon>
        <taxon>Arthropoda</taxon>
        <taxon>Hexapoda</taxon>
        <taxon>Insecta</taxon>
        <taxon>Pterygota</taxon>
        <taxon>Neoptera</taxon>
        <taxon>Endopterygota</taxon>
        <taxon>Diptera</taxon>
        <taxon>Brachycera</taxon>
        <taxon>Muscomorpha</taxon>
        <taxon>Hippoboscoidea</taxon>
        <taxon>Glossinidae</taxon>
        <taxon>Glossina</taxon>
    </lineage>
</organism>
<evidence type="ECO:0000313" key="2">
    <source>
        <dbReference type="EnsemblMetazoa" id="GAUT005469-PA"/>
    </source>
</evidence>
<dbReference type="VEuPathDB" id="VectorBase:GAUT005469"/>
<reference evidence="2" key="1">
    <citation type="submission" date="2020-05" db="UniProtKB">
        <authorList>
            <consortium name="EnsemblMetazoa"/>
        </authorList>
    </citation>
    <scope>IDENTIFICATION</scope>
    <source>
        <strain evidence="2">TTRI</strain>
    </source>
</reference>
<dbReference type="EnsemblMetazoa" id="GAUT005469-RA">
    <property type="protein sequence ID" value="GAUT005469-PA"/>
    <property type="gene ID" value="GAUT005469"/>
</dbReference>
<feature type="transmembrane region" description="Helical" evidence="1">
    <location>
        <begin position="131"/>
        <end position="148"/>
    </location>
</feature>
<evidence type="ECO:0000256" key="1">
    <source>
        <dbReference type="SAM" id="Phobius"/>
    </source>
</evidence>
<name>A0A1A9UI10_GLOAU</name>
<protein>
    <submittedName>
        <fullName evidence="2">Uncharacterized protein</fullName>
    </submittedName>
</protein>
<dbReference type="AlphaFoldDB" id="A0A1A9UI10"/>
<keyword evidence="1" id="KW-1133">Transmembrane helix</keyword>